<comment type="caution">
    <text evidence="15">The sequence shown here is derived from an EMBL/GenBank/DDBJ whole genome shotgun (WGS) entry which is preliminary data.</text>
</comment>
<evidence type="ECO:0000313" key="15">
    <source>
        <dbReference type="EMBL" id="KAH3673512.1"/>
    </source>
</evidence>
<dbReference type="GO" id="GO:0005096">
    <property type="term" value="F:GTPase activator activity"/>
    <property type="evidence" value="ECO:0007669"/>
    <property type="project" value="TreeGrafter"/>
</dbReference>
<evidence type="ECO:0000259" key="14">
    <source>
        <dbReference type="PROSITE" id="PS50234"/>
    </source>
</evidence>
<dbReference type="Gene3D" id="3.40.50.410">
    <property type="entry name" value="von Willebrand factor, type A domain"/>
    <property type="match status" value="1"/>
</dbReference>
<gene>
    <name evidence="15" type="ORF">WICMUC_003618</name>
</gene>
<keyword evidence="4 13" id="KW-0813">Transport</keyword>
<evidence type="ECO:0000313" key="16">
    <source>
        <dbReference type="Proteomes" id="UP000769528"/>
    </source>
</evidence>
<evidence type="ECO:0000256" key="3">
    <source>
        <dbReference type="ARBA" id="ARBA00009210"/>
    </source>
</evidence>
<dbReference type="SUPFAM" id="SSF82754">
    <property type="entry name" value="C-terminal, gelsolin-like domain of Sec23/24"/>
    <property type="match status" value="1"/>
</dbReference>
<dbReference type="GO" id="GO:0005789">
    <property type="term" value="C:endoplasmic reticulum membrane"/>
    <property type="evidence" value="ECO:0007669"/>
    <property type="project" value="UniProtKB-SubCell"/>
</dbReference>
<dbReference type="PANTHER" id="PTHR11141">
    <property type="entry name" value="PROTEIN TRANSPORT PROTEIN SEC23"/>
    <property type="match status" value="1"/>
</dbReference>
<dbReference type="InterPro" id="IPR036174">
    <property type="entry name" value="Znf_Sec23_Sec24_sf"/>
</dbReference>
<keyword evidence="8 13" id="KW-0931">ER-Golgi transport</keyword>
<dbReference type="InterPro" id="IPR037364">
    <property type="entry name" value="Sec23"/>
</dbReference>
<evidence type="ECO:0000256" key="10">
    <source>
        <dbReference type="ARBA" id="ARBA00023034"/>
    </source>
</evidence>
<dbReference type="GO" id="GO:0000139">
    <property type="term" value="C:Golgi membrane"/>
    <property type="evidence" value="ECO:0007669"/>
    <property type="project" value="UniProtKB-SubCell"/>
</dbReference>
<keyword evidence="12 13" id="KW-0968">Cytoplasmic vesicle</keyword>
<dbReference type="SUPFAM" id="SSF82919">
    <property type="entry name" value="Zn-finger domain of Sec23/24"/>
    <property type="match status" value="1"/>
</dbReference>
<dbReference type="SUPFAM" id="SSF81811">
    <property type="entry name" value="Helical domain of Sec23/24"/>
    <property type="match status" value="1"/>
</dbReference>
<comment type="subcellular location">
    <subcellularLocation>
        <location evidence="13">Cytoplasm</location>
    </subcellularLocation>
    <subcellularLocation>
        <location evidence="1 13">Cytoplasmic vesicle</location>
        <location evidence="1 13">COPII-coated vesicle membrane</location>
        <topology evidence="1 13">Peripheral membrane protein</topology>
        <orientation evidence="1 13">Cytoplasmic side</orientation>
    </subcellularLocation>
    <subcellularLocation>
        <location evidence="2 13">Endoplasmic reticulum membrane</location>
        <topology evidence="2 13">Peripheral membrane protein</topology>
        <orientation evidence="2 13">Cytoplasmic side</orientation>
    </subcellularLocation>
    <subcellularLocation>
        <location evidence="13">Golgi apparatus membrane</location>
        <topology evidence="13">Peripheral membrane protein</topology>
        <orientation evidence="13">Cytoplasmic side</orientation>
    </subcellularLocation>
</comment>
<evidence type="ECO:0000256" key="11">
    <source>
        <dbReference type="ARBA" id="ARBA00023136"/>
    </source>
</evidence>
<keyword evidence="9 13" id="KW-0653">Protein transport</keyword>
<evidence type="ECO:0000256" key="6">
    <source>
        <dbReference type="ARBA" id="ARBA00022824"/>
    </source>
</evidence>
<dbReference type="InterPro" id="IPR036465">
    <property type="entry name" value="vWFA_dom_sf"/>
</dbReference>
<evidence type="ECO:0000256" key="8">
    <source>
        <dbReference type="ARBA" id="ARBA00022892"/>
    </source>
</evidence>
<dbReference type="Pfam" id="PF04810">
    <property type="entry name" value="zf-Sec23_Sec24"/>
    <property type="match status" value="1"/>
</dbReference>
<dbReference type="InterPro" id="IPR012990">
    <property type="entry name" value="Beta-sandwich_Sec23_24"/>
</dbReference>
<name>A0A9P8PLC9_9ASCO</name>
<dbReference type="Gene3D" id="3.40.20.10">
    <property type="entry name" value="Severin"/>
    <property type="match status" value="1"/>
</dbReference>
<dbReference type="Gene3D" id="1.20.120.730">
    <property type="entry name" value="Sec23/Sec24 helical domain"/>
    <property type="match status" value="1"/>
</dbReference>
<keyword evidence="5 13" id="KW-0479">Metal-binding</keyword>
<keyword evidence="7 13" id="KW-0862">Zinc</keyword>
<dbReference type="SUPFAM" id="SSF81995">
    <property type="entry name" value="beta-sandwich domain of Sec23/24"/>
    <property type="match status" value="1"/>
</dbReference>
<dbReference type="Proteomes" id="UP000769528">
    <property type="component" value="Unassembled WGS sequence"/>
</dbReference>
<dbReference type="GO" id="GO:0006886">
    <property type="term" value="P:intracellular protein transport"/>
    <property type="evidence" value="ECO:0007669"/>
    <property type="project" value="InterPro"/>
</dbReference>
<dbReference type="InterPro" id="IPR002035">
    <property type="entry name" value="VWF_A"/>
</dbReference>
<reference evidence="15" key="2">
    <citation type="submission" date="2021-01" db="EMBL/GenBank/DDBJ databases">
        <authorList>
            <person name="Schikora-Tamarit M.A."/>
        </authorList>
    </citation>
    <scope>NUCLEOTIDE SEQUENCE</scope>
    <source>
        <strain evidence="15">CBS6341</strain>
    </source>
</reference>
<dbReference type="InterPro" id="IPR036180">
    <property type="entry name" value="Gelsolin-like_dom_sf"/>
</dbReference>
<proteinExistence type="inferred from homology"/>
<sequence length="735" mass="84580">MNLDEIENNEHLDGITFNWNCFPVTREEENEMTSPVGCIYRPLTDSVKVDKSPIRCGDCNSVLNKYDRLDKAIGKWSCSICGYRNNFWNDAFDQFYQRHEIQYNSVEYQLPQSHDNIINVIYVIDLTMGYEELQILKQSILQSISDFKFGNFGLITFNANVSIYNVGELSFLQRIYSLQGKILYNSDRLRELLSLESSAVQTSGSRFMTFDKDKIIHAVQRLKSTYDDHQLDRPLRATGLALLSASLIISKLESSSSKHIILYTNGPCTSGLGKIVSTDKKQSIRTFNDIIKRKANTKYLDTAAKFYNDTVFELAKRHRFSVSLFTASYDQSGVCELGMLITKTGGGLIMVDSFTSNIFRENHRLLFIQDEGLVFHSNSEMKVLTSRKLKVAGFIGSAHSVKPLESENGMLSDISIGQGFSNIFRSSMISTRDFYNIFFKMDTVGMRTERDSIPPFVIIQFQTKYLHNDGSWRLKVTTIQKPTTNFNSYPLEESFDEEVFTILFTREILYRLTHGTIDNHDIIPIIEKALINITTRYSTFVKNDESSFRYLSKFQNVPQFFYNLINKSNLLKFFNFTPDEIISNMIIFQNLSVSDAILMIQPTLLQYSLDSPEPIPILLDSNALLKTNVILLMDSFTHLVIHIGDEVARWRDNYDIENEYNHIAEFLDHPKIEAIELLKERFPLPRYVITDQGRSQDRFLKAKLSPVNNGTNSILTEEESLFDFYNRLIAKVVKS</sequence>
<organism evidence="15 16">
    <name type="scientific">Wickerhamomyces mucosus</name>
    <dbReference type="NCBI Taxonomy" id="1378264"/>
    <lineage>
        <taxon>Eukaryota</taxon>
        <taxon>Fungi</taxon>
        <taxon>Dikarya</taxon>
        <taxon>Ascomycota</taxon>
        <taxon>Saccharomycotina</taxon>
        <taxon>Saccharomycetes</taxon>
        <taxon>Phaffomycetales</taxon>
        <taxon>Wickerhamomycetaceae</taxon>
        <taxon>Wickerhamomyces</taxon>
    </lineage>
</organism>
<comment type="function">
    <text evidence="13">Component of the coat protein complex II (COPII) which promotes the formation of transport vesicles from the endoplasmic reticulum (ER). The coat has two main functions, the physical deformation of the endoplasmic reticulum membrane into vesicles and the selection of cargo molecules.</text>
</comment>
<dbReference type="InterPro" id="IPR036175">
    <property type="entry name" value="Sec23/24_helical_dom_sf"/>
</dbReference>
<dbReference type="Gene3D" id="2.30.30.380">
    <property type="entry name" value="Zn-finger domain of Sec23/24"/>
    <property type="match status" value="1"/>
</dbReference>
<dbReference type="AlphaFoldDB" id="A0A9P8PLC9"/>
<evidence type="ECO:0000256" key="12">
    <source>
        <dbReference type="ARBA" id="ARBA00023329"/>
    </source>
</evidence>
<dbReference type="GO" id="GO:0008270">
    <property type="term" value="F:zinc ion binding"/>
    <property type="evidence" value="ECO:0007669"/>
    <property type="project" value="InterPro"/>
</dbReference>
<dbReference type="SUPFAM" id="SSF53300">
    <property type="entry name" value="vWA-like"/>
    <property type="match status" value="1"/>
</dbReference>
<dbReference type="Pfam" id="PF04815">
    <property type="entry name" value="Sec23_helical"/>
    <property type="match status" value="1"/>
</dbReference>
<keyword evidence="11 13" id="KW-0472">Membrane</keyword>
<dbReference type="Pfam" id="PF08033">
    <property type="entry name" value="Sec23_BS"/>
    <property type="match status" value="1"/>
</dbReference>
<comment type="similarity">
    <text evidence="3 13">Belongs to the SEC23/SEC24 family. SEC23 subfamily.</text>
</comment>
<keyword evidence="13" id="KW-0963">Cytoplasm</keyword>
<evidence type="ECO:0000256" key="1">
    <source>
        <dbReference type="ARBA" id="ARBA00004299"/>
    </source>
</evidence>
<dbReference type="GO" id="GO:0090110">
    <property type="term" value="P:COPII-coated vesicle cargo loading"/>
    <property type="evidence" value="ECO:0007669"/>
    <property type="project" value="TreeGrafter"/>
</dbReference>
<dbReference type="InterPro" id="IPR006895">
    <property type="entry name" value="Znf_Sec23_Sec24"/>
</dbReference>
<dbReference type="InterPro" id="IPR006896">
    <property type="entry name" value="Sec23/24_trunk_dom"/>
</dbReference>
<evidence type="ECO:0000256" key="4">
    <source>
        <dbReference type="ARBA" id="ARBA00022448"/>
    </source>
</evidence>
<reference evidence="15" key="1">
    <citation type="journal article" date="2021" name="Open Biol.">
        <title>Shared evolutionary footprints suggest mitochondrial oxidative damage underlies multiple complex I losses in fungi.</title>
        <authorList>
            <person name="Schikora-Tamarit M.A."/>
            <person name="Marcet-Houben M."/>
            <person name="Nosek J."/>
            <person name="Gabaldon T."/>
        </authorList>
    </citation>
    <scope>NUCLEOTIDE SEQUENCE</scope>
    <source>
        <strain evidence="15">CBS6341</strain>
    </source>
</reference>
<accession>A0A9P8PLC9</accession>
<dbReference type="InterPro" id="IPR006900">
    <property type="entry name" value="Sec23/24_helical_dom"/>
</dbReference>
<evidence type="ECO:0000256" key="5">
    <source>
        <dbReference type="ARBA" id="ARBA00022723"/>
    </source>
</evidence>
<keyword evidence="10 13" id="KW-0333">Golgi apparatus</keyword>
<dbReference type="Pfam" id="PF04811">
    <property type="entry name" value="Sec23_trunk"/>
    <property type="match status" value="1"/>
</dbReference>
<dbReference type="OrthoDB" id="3979788at2759"/>
<dbReference type="PROSITE" id="PS50234">
    <property type="entry name" value="VWFA"/>
    <property type="match status" value="1"/>
</dbReference>
<evidence type="ECO:0000256" key="13">
    <source>
        <dbReference type="RuleBase" id="RU365030"/>
    </source>
</evidence>
<keyword evidence="16" id="KW-1185">Reference proteome</keyword>
<protein>
    <recommendedName>
        <fullName evidence="13">Protein transport protein SEC23</fullName>
    </recommendedName>
</protein>
<dbReference type="PANTHER" id="PTHR11141:SF0">
    <property type="entry name" value="PROTEIN TRANSPORT PROTEIN SEC23"/>
    <property type="match status" value="1"/>
</dbReference>
<evidence type="ECO:0000256" key="2">
    <source>
        <dbReference type="ARBA" id="ARBA00004397"/>
    </source>
</evidence>
<dbReference type="GO" id="GO:0070971">
    <property type="term" value="C:endoplasmic reticulum exit site"/>
    <property type="evidence" value="ECO:0007669"/>
    <property type="project" value="TreeGrafter"/>
</dbReference>
<evidence type="ECO:0000256" key="7">
    <source>
        <dbReference type="ARBA" id="ARBA00022833"/>
    </source>
</evidence>
<dbReference type="GO" id="GO:0030127">
    <property type="term" value="C:COPII vesicle coat"/>
    <property type="evidence" value="ECO:0007669"/>
    <property type="project" value="InterPro"/>
</dbReference>
<dbReference type="EMBL" id="JAEUBF010000974">
    <property type="protein sequence ID" value="KAH3673512.1"/>
    <property type="molecule type" value="Genomic_DNA"/>
</dbReference>
<keyword evidence="6 13" id="KW-0256">Endoplasmic reticulum</keyword>
<evidence type="ECO:0000256" key="9">
    <source>
        <dbReference type="ARBA" id="ARBA00022927"/>
    </source>
</evidence>
<dbReference type="InterPro" id="IPR029006">
    <property type="entry name" value="ADF-H/Gelsolin-like_dom_sf"/>
</dbReference>
<feature type="domain" description="VWFA" evidence="14">
    <location>
        <begin position="119"/>
        <end position="337"/>
    </location>
</feature>
<dbReference type="Gene3D" id="2.60.40.1670">
    <property type="entry name" value="beta-sandwich domain of Sec23/24"/>
    <property type="match status" value="1"/>
</dbReference>